<protein>
    <submittedName>
        <fullName evidence="1">Uncharacterized protein</fullName>
    </submittedName>
</protein>
<accession>A0ACC2CYM7</accession>
<gene>
    <name evidence="1" type="ORF">O6H91_08G066500</name>
</gene>
<name>A0ACC2CYM7_DIPCM</name>
<evidence type="ECO:0000313" key="2">
    <source>
        <dbReference type="Proteomes" id="UP001162992"/>
    </source>
</evidence>
<evidence type="ECO:0000313" key="1">
    <source>
        <dbReference type="EMBL" id="KAJ7547044.1"/>
    </source>
</evidence>
<reference evidence="2" key="1">
    <citation type="journal article" date="2024" name="Proc. Natl. Acad. Sci. U.S.A.">
        <title>Extraordinary preservation of gene collinearity over three hundred million years revealed in homosporous lycophytes.</title>
        <authorList>
            <person name="Li C."/>
            <person name="Wickell D."/>
            <person name="Kuo L.Y."/>
            <person name="Chen X."/>
            <person name="Nie B."/>
            <person name="Liao X."/>
            <person name="Peng D."/>
            <person name="Ji J."/>
            <person name="Jenkins J."/>
            <person name="Williams M."/>
            <person name="Shu S."/>
            <person name="Plott C."/>
            <person name="Barry K."/>
            <person name="Rajasekar S."/>
            <person name="Grimwood J."/>
            <person name="Han X."/>
            <person name="Sun S."/>
            <person name="Hou Z."/>
            <person name="He W."/>
            <person name="Dai G."/>
            <person name="Sun C."/>
            <person name="Schmutz J."/>
            <person name="Leebens-Mack J.H."/>
            <person name="Li F.W."/>
            <person name="Wang L."/>
        </authorList>
    </citation>
    <scope>NUCLEOTIDE SEQUENCE [LARGE SCALE GENOMIC DNA]</scope>
    <source>
        <strain evidence="2">cv. PW_Plant_1</strain>
    </source>
</reference>
<organism evidence="1 2">
    <name type="scientific">Diphasiastrum complanatum</name>
    <name type="common">Issler's clubmoss</name>
    <name type="synonym">Lycopodium complanatum</name>
    <dbReference type="NCBI Taxonomy" id="34168"/>
    <lineage>
        <taxon>Eukaryota</taxon>
        <taxon>Viridiplantae</taxon>
        <taxon>Streptophyta</taxon>
        <taxon>Embryophyta</taxon>
        <taxon>Tracheophyta</taxon>
        <taxon>Lycopodiopsida</taxon>
        <taxon>Lycopodiales</taxon>
        <taxon>Lycopodiaceae</taxon>
        <taxon>Lycopodioideae</taxon>
        <taxon>Diphasiastrum</taxon>
    </lineage>
</organism>
<dbReference type="EMBL" id="CM055099">
    <property type="protein sequence ID" value="KAJ7547044.1"/>
    <property type="molecule type" value="Genomic_DNA"/>
</dbReference>
<comment type="caution">
    <text evidence="1">The sequence shown here is derived from an EMBL/GenBank/DDBJ whole genome shotgun (WGS) entry which is preliminary data.</text>
</comment>
<dbReference type="Proteomes" id="UP001162992">
    <property type="component" value="Chromosome 8"/>
</dbReference>
<sequence>MSPAAMATRVTSGKACFLLLILCYGSFYSSLGDKWCALALLNVSVEAHSSEQETELSKHRVLQSHAPDEVGMRLSLIHRYSIQSPYYNKNLAPAEILLHLMEMDSLRSIEFQRGFMMKRKPQQRESIANGDRKASDSDGTIKAMFSADQLDIPRSIVYSGVSLGLGQYLVEFWLGSPAQRFLLIVDTGSDLVWVQCYPCRRCSSIAGPIFFPSKSASFSQVPCSSDECFLVPAPAHDFCDAHNPASCKYMYRYKDQSQSSGLLSRETVTLNSTSGHCVQFVNVVFGCGMRNAGSFNGSGGVLGLGQGDISFSSQIGHRYSKFSYCLGDYLRSNSASSLLLFGNVTQNLSQDIIFRYIPLVKNSLASTFYYVRVEQVSVGGEILRIPSNVWEIDLLGNGGTIFDSGSTLSFFKMPAYLIILGAFERAIRYPRSHSFQGLDLCINVSGISQPPLPAFSISFEGSSVFQPPSSNYFVEVAKDVKCLAIQGVISPFAFNTIGNLLQQNFYIEFDRGNGQLGFAQGDCAVL</sequence>
<proteinExistence type="predicted"/>
<keyword evidence="2" id="KW-1185">Reference proteome</keyword>